<feature type="compositionally biased region" description="Polar residues" evidence="6">
    <location>
        <begin position="450"/>
        <end position="459"/>
    </location>
</feature>
<evidence type="ECO:0000259" key="8">
    <source>
        <dbReference type="Pfam" id="PF07727"/>
    </source>
</evidence>
<keyword evidence="5" id="KW-0676">Redox-active center</keyword>
<dbReference type="PROSITE" id="PS51354">
    <property type="entry name" value="GLUTAREDOXIN_2"/>
    <property type="match status" value="1"/>
</dbReference>
<dbReference type="InterPro" id="IPR036249">
    <property type="entry name" value="Thioredoxin-like_sf"/>
</dbReference>
<keyword evidence="4" id="KW-1015">Disulfide bond</keyword>
<evidence type="ECO:0000313" key="9">
    <source>
        <dbReference type="EMBL" id="KAK1684136.1"/>
    </source>
</evidence>
<dbReference type="InterPro" id="IPR014025">
    <property type="entry name" value="Glutaredoxin_subgr"/>
</dbReference>
<feature type="compositionally biased region" description="Pro residues" evidence="6">
    <location>
        <begin position="647"/>
        <end position="665"/>
    </location>
</feature>
<proteinExistence type="inferred from homology"/>
<dbReference type="SUPFAM" id="SSF56672">
    <property type="entry name" value="DNA/RNA polymerases"/>
    <property type="match status" value="1"/>
</dbReference>
<feature type="region of interest" description="Disordered" evidence="6">
    <location>
        <begin position="442"/>
        <end position="494"/>
    </location>
</feature>
<feature type="compositionally biased region" description="Low complexity" evidence="6">
    <location>
        <begin position="27"/>
        <end position="37"/>
    </location>
</feature>
<dbReference type="InterPro" id="IPR011899">
    <property type="entry name" value="Glutaredoxin_euk/vir"/>
</dbReference>
<protein>
    <submittedName>
        <fullName evidence="9">Uncharacterized protein</fullName>
    </submittedName>
</protein>
<feature type="domain" description="Glutaredoxin" evidence="7">
    <location>
        <begin position="1252"/>
        <end position="1314"/>
    </location>
</feature>
<dbReference type="FunFam" id="3.40.30.10:FF:000093">
    <property type="entry name" value="Glutaredoxin 2"/>
    <property type="match status" value="1"/>
</dbReference>
<feature type="region of interest" description="Disordered" evidence="6">
    <location>
        <begin position="634"/>
        <end position="741"/>
    </location>
</feature>
<dbReference type="InterPro" id="IPR002109">
    <property type="entry name" value="Glutaredoxin"/>
</dbReference>
<dbReference type="Gene3D" id="3.40.30.10">
    <property type="entry name" value="Glutaredoxin"/>
    <property type="match status" value="1"/>
</dbReference>
<feature type="compositionally biased region" description="Pro residues" evidence="6">
    <location>
        <begin position="673"/>
        <end position="687"/>
    </location>
</feature>
<comment type="caution">
    <text evidence="9">The sequence shown here is derived from an EMBL/GenBank/DDBJ whole genome shotgun (WGS) entry which is preliminary data.</text>
</comment>
<dbReference type="PANTHER" id="PTHR47481">
    <property type="match status" value="1"/>
</dbReference>
<dbReference type="PANTHER" id="PTHR47481:SF31">
    <property type="entry name" value="OS01G0873500 PROTEIN"/>
    <property type="match status" value="1"/>
</dbReference>
<evidence type="ECO:0000259" key="7">
    <source>
        <dbReference type="Pfam" id="PF00462"/>
    </source>
</evidence>
<keyword evidence="10" id="KW-1185">Reference proteome</keyword>
<evidence type="ECO:0000256" key="1">
    <source>
        <dbReference type="ARBA" id="ARBA00007190"/>
    </source>
</evidence>
<dbReference type="InterPro" id="IPR011767">
    <property type="entry name" value="GLR_AS"/>
</dbReference>
<dbReference type="EMBL" id="JAUUTY010000002">
    <property type="protein sequence ID" value="KAK1684136.1"/>
    <property type="molecule type" value="Genomic_DNA"/>
</dbReference>
<dbReference type="Proteomes" id="UP001231189">
    <property type="component" value="Unassembled WGS sequence"/>
</dbReference>
<dbReference type="SUPFAM" id="SSF52833">
    <property type="entry name" value="Thioredoxin-like"/>
    <property type="match status" value="1"/>
</dbReference>
<accession>A0AAD8WZD2</accession>
<evidence type="ECO:0000256" key="2">
    <source>
        <dbReference type="ARBA" id="ARBA00022448"/>
    </source>
</evidence>
<feature type="region of interest" description="Disordered" evidence="6">
    <location>
        <begin position="583"/>
        <end position="602"/>
    </location>
</feature>
<feature type="compositionally biased region" description="Low complexity" evidence="6">
    <location>
        <begin position="463"/>
        <end position="480"/>
    </location>
</feature>
<name>A0AAD8WZD2_LOLMU</name>
<dbReference type="CDD" id="cd09272">
    <property type="entry name" value="RNase_HI_RT_Ty1"/>
    <property type="match status" value="1"/>
</dbReference>
<evidence type="ECO:0000256" key="6">
    <source>
        <dbReference type="SAM" id="MobiDB-lite"/>
    </source>
</evidence>
<dbReference type="InterPro" id="IPR013103">
    <property type="entry name" value="RVT_2"/>
</dbReference>
<organism evidence="9 10">
    <name type="scientific">Lolium multiflorum</name>
    <name type="common">Italian ryegrass</name>
    <name type="synonym">Lolium perenne subsp. multiflorum</name>
    <dbReference type="NCBI Taxonomy" id="4521"/>
    <lineage>
        <taxon>Eukaryota</taxon>
        <taxon>Viridiplantae</taxon>
        <taxon>Streptophyta</taxon>
        <taxon>Embryophyta</taxon>
        <taxon>Tracheophyta</taxon>
        <taxon>Spermatophyta</taxon>
        <taxon>Magnoliopsida</taxon>
        <taxon>Liliopsida</taxon>
        <taxon>Poales</taxon>
        <taxon>Poaceae</taxon>
        <taxon>BOP clade</taxon>
        <taxon>Pooideae</taxon>
        <taxon>Poodae</taxon>
        <taxon>Poeae</taxon>
        <taxon>Poeae Chloroplast Group 2 (Poeae type)</taxon>
        <taxon>Loliodinae</taxon>
        <taxon>Loliinae</taxon>
        <taxon>Lolium</taxon>
    </lineage>
</organism>
<dbReference type="PRINTS" id="PR00160">
    <property type="entry name" value="GLUTAREDOXIN"/>
</dbReference>
<dbReference type="Pfam" id="PF14223">
    <property type="entry name" value="Retrotran_gag_2"/>
    <property type="match status" value="1"/>
</dbReference>
<dbReference type="Pfam" id="PF00462">
    <property type="entry name" value="Glutaredoxin"/>
    <property type="match status" value="1"/>
</dbReference>
<dbReference type="Pfam" id="PF07727">
    <property type="entry name" value="RVT_2"/>
    <property type="match status" value="1"/>
</dbReference>
<evidence type="ECO:0000313" key="10">
    <source>
        <dbReference type="Proteomes" id="UP001231189"/>
    </source>
</evidence>
<feature type="domain" description="Reverse transcriptase Ty1/copia-type" evidence="8">
    <location>
        <begin position="792"/>
        <end position="1035"/>
    </location>
</feature>
<feature type="compositionally biased region" description="Low complexity" evidence="6">
    <location>
        <begin position="48"/>
        <end position="72"/>
    </location>
</feature>
<comment type="similarity">
    <text evidence="1">Belongs to the glutaredoxin family. CPYC subfamily.</text>
</comment>
<feature type="compositionally biased region" description="Pro residues" evidence="6">
    <location>
        <begin position="93"/>
        <end position="128"/>
    </location>
</feature>
<sequence length="1350" mass="141302">MSSAAPTPAVAVAARVPAAVAPPPASAPSSPFLASRPLAPPAWWHARSPGAASPQPAPIGSSSSAPAAAIAGKGDLPPPVSDGGPTASTDAAAPPPSGGSAPPPYGGSAPPPYGGSAPPPHGAYAPPPYGGYYGAPTAPIYGAPSASAHGAPAPSYGGPPPSPSAWSVPPYGAPPLSSYGVPPPPTYGTAPPPSAYGGSSAAPQGGYPSSAYDGAPHAYGPPSTHAPAPSMGAAPPMSFYPPPPTAPFDHASAPAPFYFSHLVPVKLTPDNYLAWRAQILPLLRSRYLEGYVDGSLPCPPVYHPSYHAWVAQDQAILSGIQSSLMPSVSSLVVFAATSREAWAALYTSFASQSQARAHAIRTELSETKLRDLSITDYFNKMSSLSDTLASIGQPLRPEEFTTHVLNGLDDDYDNLVENVNGRDTPLQPRELYSRLLGREQRVKAKHASPHFSSANTATRGKTPKAPSSGGKPAPAPQSGSRLAAPPTTGGNRPRACCPSCGAQQACQLCGLEGHIASRCHRRFKQDFLGIGNNGKGNDKQAAAAVSGDEHGYTPSYPIDPAWYCDTAATNHLTSETAKLSVQEPYRGHDQVRTANGAGNGRGARLELLNDQASDVDQVQDVDPVHAACMPGRACSPAGAAPAAATPGPAPQPPSPSPASPAPASPGPAAEPASPAPAPNGPPSPGPATPVSVSPAATPSSALPASASPDPAAPPSTLPDLPAAVGAPRPRTRSQSGVFRPKTRTDGTVAWIAACVADAVADPTAEPRHFQAALGIPHWRAAMEQEFDALQKNGTWRLVPPVSGVNVIDSKWVFKVKKHADGSIERYKARLVAKGFKQRYGLDYEDTFSPVVKPTTIRLLLSLAVTRGWSLRQLDVQNAFLHGLLEEEVYMRQPPGFVDPSLPQHLCRLEKALYGLKQAPRAWHARLGSVLRAHGFVASTADTSLFLLRRPEVTMYLLVYVDDIILISSSDAAADRLVSNLSGDFAVKDLGALHYFLGLEVARSSAGLTLTQQKYSMDLLRRAGMLQCKHAITPMSASDRLSAFDGDPLSPDDATEYRSLVGGLQYLTITRPDISFAVNRVCQYLHAPRTSHWSAVKRILRYIRLTASYGLLLQPVQSCCLSAFSDADWAGNPDDRRSTGGYAVFFGSNLIAWNARKQATVSRSSTEAEYKAVANATAEIIWVGTRETCHAVLGCTRGPPRNPAACPVARLRLYKYTAPLAVMGIASSSASSNPESIAMALAKAKEIAASAPVVVFSKSYCPFCTRVKQLFTKLGASFKAIELDVEGDGADMQSALAQWTGQRTVPNVFINGKHIGGCDDTLALEKSGKLVPLLREAGAISGSASKDTMTA</sequence>
<dbReference type="PROSITE" id="PS00195">
    <property type="entry name" value="GLUTAREDOXIN_1"/>
    <property type="match status" value="1"/>
</dbReference>
<feature type="region of interest" description="Disordered" evidence="6">
    <location>
        <begin position="20"/>
        <end position="128"/>
    </location>
</feature>
<dbReference type="CDD" id="cd03419">
    <property type="entry name" value="GRX_GRXh_1_2_like"/>
    <property type="match status" value="1"/>
</dbReference>
<keyword evidence="2" id="KW-0813">Transport</keyword>
<feature type="compositionally biased region" description="Low complexity" evidence="6">
    <location>
        <begin position="143"/>
        <end position="156"/>
    </location>
</feature>
<feature type="region of interest" description="Disordered" evidence="6">
    <location>
        <begin position="143"/>
        <end position="165"/>
    </location>
</feature>
<dbReference type="InterPro" id="IPR043502">
    <property type="entry name" value="DNA/RNA_pol_sf"/>
</dbReference>
<reference evidence="9" key="1">
    <citation type="submission" date="2023-07" db="EMBL/GenBank/DDBJ databases">
        <title>A chromosome-level genome assembly of Lolium multiflorum.</title>
        <authorList>
            <person name="Chen Y."/>
            <person name="Copetti D."/>
            <person name="Kolliker R."/>
            <person name="Studer B."/>
        </authorList>
    </citation>
    <scope>NUCLEOTIDE SEQUENCE</scope>
    <source>
        <strain evidence="9">02402/16</strain>
        <tissue evidence="9">Leaf</tissue>
    </source>
</reference>
<feature type="compositionally biased region" description="Low complexity" evidence="6">
    <location>
        <begin position="83"/>
        <end position="92"/>
    </location>
</feature>
<feature type="compositionally biased region" description="Low complexity" evidence="6">
    <location>
        <begin position="635"/>
        <end position="646"/>
    </location>
</feature>
<dbReference type="NCBIfam" id="TIGR02180">
    <property type="entry name" value="GRX_euk"/>
    <property type="match status" value="1"/>
</dbReference>
<feature type="region of interest" description="Disordered" evidence="6">
    <location>
        <begin position="183"/>
        <end position="229"/>
    </location>
</feature>
<keyword evidence="3" id="KW-0249">Electron transport</keyword>
<feature type="compositionally biased region" description="Low complexity" evidence="6">
    <location>
        <begin position="688"/>
        <end position="709"/>
    </location>
</feature>
<feature type="compositionally biased region" description="Pro residues" evidence="6">
    <location>
        <begin position="183"/>
        <end position="194"/>
    </location>
</feature>
<evidence type="ECO:0000256" key="5">
    <source>
        <dbReference type="ARBA" id="ARBA00023284"/>
    </source>
</evidence>
<evidence type="ECO:0000256" key="4">
    <source>
        <dbReference type="ARBA" id="ARBA00023157"/>
    </source>
</evidence>
<gene>
    <name evidence="9" type="ORF">QYE76_044984</name>
</gene>
<evidence type="ECO:0000256" key="3">
    <source>
        <dbReference type="ARBA" id="ARBA00022982"/>
    </source>
</evidence>